<dbReference type="KEGG" id="dfd:Desfe_0529"/>
<gene>
    <name evidence="1" type="ORF">Desfe_0529</name>
</gene>
<organism evidence="1 2">
    <name type="scientific">Desulfurococcus amylolyticus DSM 16532</name>
    <dbReference type="NCBI Taxonomy" id="768672"/>
    <lineage>
        <taxon>Archaea</taxon>
        <taxon>Thermoproteota</taxon>
        <taxon>Thermoprotei</taxon>
        <taxon>Desulfurococcales</taxon>
        <taxon>Desulfurococcaceae</taxon>
        <taxon>Desulfurococcus</taxon>
    </lineage>
</organism>
<protein>
    <submittedName>
        <fullName evidence="1">Uncharacterized protein</fullName>
    </submittedName>
</protein>
<evidence type="ECO:0000313" key="1">
    <source>
        <dbReference type="EMBL" id="AFL66433.1"/>
    </source>
</evidence>
<name>I3XR59_DESAM</name>
<dbReference type="EMBL" id="CP003321">
    <property type="protein sequence ID" value="AFL66433.1"/>
    <property type="molecule type" value="Genomic_DNA"/>
</dbReference>
<dbReference type="AlphaFoldDB" id="I3XR59"/>
<dbReference type="HOGENOM" id="CLU_2581230_0_0_2"/>
<dbReference type="Proteomes" id="UP000006175">
    <property type="component" value="Chromosome"/>
</dbReference>
<keyword evidence="2" id="KW-1185">Reference proteome</keyword>
<dbReference type="eggNOG" id="arCOG01418">
    <property type="taxonomic scope" value="Archaea"/>
</dbReference>
<proteinExistence type="predicted"/>
<accession>I3XR59</accession>
<evidence type="ECO:0000313" key="2">
    <source>
        <dbReference type="Proteomes" id="UP000006175"/>
    </source>
</evidence>
<sequence>MNILSISHALGFGGAQLSTLEFFELLKDSIEIKVLVCDNATKSFVDGLSSLGLKVYRVHCVVKLGYPVMLLNSSVEKLVR</sequence>
<reference evidence="1 2" key="1">
    <citation type="journal article" date="2012" name="J. Bacteriol.">
        <title>Complete Genome Sequence of Desulfurococcus fermentans, a Hyperthermophilic Cellulolytic Crenarchaeon Isolated from a Freshwater Hot Spring in Kamchatka, Russia.</title>
        <authorList>
            <person name="Susanti D."/>
            <person name="Johnson E.F."/>
            <person name="Rodriguez J.R."/>
            <person name="Anderson I."/>
            <person name="Perevalova A.A."/>
            <person name="Kyrpides N."/>
            <person name="Lucas S."/>
            <person name="Han J."/>
            <person name="Lapidus A."/>
            <person name="Cheng J.F."/>
            <person name="Goodwin L."/>
            <person name="Pitluck S."/>
            <person name="Mavrommatis K."/>
            <person name="Peters L."/>
            <person name="Land M.L."/>
            <person name="Hauser L."/>
            <person name="Gopalan V."/>
            <person name="Chan P.P."/>
            <person name="Lowe T.M."/>
            <person name="Atomi H."/>
            <person name="Bonch-Osmolovskaya E.A."/>
            <person name="Woyke T."/>
            <person name="Mukhopadhyay B."/>
        </authorList>
    </citation>
    <scope>NUCLEOTIDE SEQUENCE [LARGE SCALE GENOMIC DNA]</scope>
    <source>
        <strain evidence="1 2">DSM 16532</strain>
    </source>
</reference>